<feature type="repeat" description="ANK" evidence="3">
    <location>
        <begin position="582"/>
        <end position="610"/>
    </location>
</feature>
<feature type="repeat" description="ANK" evidence="3">
    <location>
        <begin position="873"/>
        <end position="905"/>
    </location>
</feature>
<dbReference type="PANTHER" id="PTHR24198">
    <property type="entry name" value="ANKYRIN REPEAT AND PROTEIN KINASE DOMAIN-CONTAINING PROTEIN"/>
    <property type="match status" value="1"/>
</dbReference>
<dbReference type="Pfam" id="PF12796">
    <property type="entry name" value="Ank_2"/>
    <property type="match status" value="3"/>
</dbReference>
<protein>
    <submittedName>
        <fullName evidence="5">Uncharacterized protein</fullName>
    </submittedName>
</protein>
<dbReference type="SMART" id="SM00248">
    <property type="entry name" value="ANK"/>
    <property type="match status" value="14"/>
</dbReference>
<sequence length="1152" mass="127640">MDLPGLRLVFDPVLSSIEDSTIEGKKRQLLLAYEQGGRQAVQRSLTTQKEQCIESDGFTRLCEVAKLVESLVYGSSCNSGPEDAYEELFEEVESEEERLGDLGALDDEPHARRVAECVSVCLALEPDAVYATFVSDEHDDFKFGLNLFHYAARFPGERYPGQPVLTALLEHIRTHRCPVLNVELANSYWINQRGSDDHTLRTPIHVAIEMRNLEALKLLVEAGFDSSALCFSLRQWSLRCSSIVLPSRASFAVPEGEWAGAQLGVELKGGAGPRCENSQAPGQVPEGAQDGEDKLSESAPLREGKGKRLRDSDAAEGSEVECMRYGSMAADRVSAYCAEFGRRNEMDNEAVIEPPVTQLLRLAAQDRATELLQRKAEHSDATVPGDAGTLASPRWTRERLQAALGCFQTFEASFEEFEKRPQESRRRRITGQPSDRRGRLAPSTCHKLNLQGRLPLEFALEYGDGGVLSQLLEWGADPFAVSSECLRKAPRHLVQLLEAHHKLGTDLKRRKDEDCGRRVDRSDLTQRILEGARWMQEVHARLAGELEFKQREQLHAARSGNLARVKLLQDKGYNFRDARDKYGFTPLHWAVYENHEAVVCALLHPSAPVEWSALDVKDRHLLRSSRKVHASAPLLCTTNRHCAPADPNLRCFLSNSTPLHLAVENNNLRIAQLLLAAGAYTRVGYIRNANPMENLLMCHSEAQEEKKKKKNLRSLLRRADSEAQEEEEEEDCAVTDSEAHSMVFPPREGADGMSHMELLGQLDWCISLEGKWRMLAEAQGYKVTMQQLVDRYTEELNDRDPEEVELTLLQRATCAGSSRAMRALIAANADLRVRTPDEDSLLHLAAKHGHVEAISVFIGRSWGTSDINEKNTMWNTPLHEAAQRGHLEVINALMGVGADVNLENRKGRTPLQEAARGGHLEVIKALVQAGCDIRTLSESEMHIAMSRAVADGDVSMVEALLTAESSQAPLMIALDRGLLDVARLLLEAGADANVLNQDGFTPLIAAAEEGKPFVVSMLLQAGADVNRAGSAGQTAVYQACQEGHTSIVQMCIQHGADVNLAMHANMDELAYVADHFKSKVAKRLLERPEYMVCMKRGFTPLVIAAIRGSTEIVQMCLDAGAHIHTHIHGHSALQWVQPEDHSEVEELLADAL</sequence>
<feature type="region of interest" description="Disordered" evidence="4">
    <location>
        <begin position="419"/>
        <end position="443"/>
    </location>
</feature>
<evidence type="ECO:0000313" key="5">
    <source>
        <dbReference type="EMBL" id="KAK3238046.1"/>
    </source>
</evidence>
<name>A0AAE0BK20_9CHLO</name>
<dbReference type="InterPro" id="IPR036770">
    <property type="entry name" value="Ankyrin_rpt-contain_sf"/>
</dbReference>
<dbReference type="PROSITE" id="PS50297">
    <property type="entry name" value="ANK_REP_REGION"/>
    <property type="match status" value="9"/>
</dbReference>
<dbReference type="Gene3D" id="1.25.40.20">
    <property type="entry name" value="Ankyrin repeat-containing domain"/>
    <property type="match status" value="6"/>
</dbReference>
<feature type="repeat" description="ANK" evidence="3">
    <location>
        <begin position="654"/>
        <end position="679"/>
    </location>
</feature>
<gene>
    <name evidence="5" type="ORF">CYMTET_51916</name>
</gene>
<feature type="region of interest" description="Disordered" evidence="4">
    <location>
        <begin position="270"/>
        <end position="313"/>
    </location>
</feature>
<dbReference type="EMBL" id="LGRX02034350">
    <property type="protein sequence ID" value="KAK3238046.1"/>
    <property type="molecule type" value="Genomic_DNA"/>
</dbReference>
<organism evidence="5 6">
    <name type="scientific">Cymbomonas tetramitiformis</name>
    <dbReference type="NCBI Taxonomy" id="36881"/>
    <lineage>
        <taxon>Eukaryota</taxon>
        <taxon>Viridiplantae</taxon>
        <taxon>Chlorophyta</taxon>
        <taxon>Pyramimonadophyceae</taxon>
        <taxon>Pyramimonadales</taxon>
        <taxon>Pyramimonadaceae</taxon>
        <taxon>Cymbomonas</taxon>
    </lineage>
</organism>
<feature type="compositionally biased region" description="Acidic residues" evidence="4">
    <location>
        <begin position="722"/>
        <end position="733"/>
    </location>
</feature>
<dbReference type="Proteomes" id="UP001190700">
    <property type="component" value="Unassembled WGS sequence"/>
</dbReference>
<evidence type="ECO:0000313" key="6">
    <source>
        <dbReference type="Proteomes" id="UP001190700"/>
    </source>
</evidence>
<evidence type="ECO:0000256" key="3">
    <source>
        <dbReference type="PROSITE-ProRule" id="PRU00023"/>
    </source>
</evidence>
<keyword evidence="6" id="KW-1185">Reference proteome</keyword>
<feature type="repeat" description="ANK" evidence="3">
    <location>
        <begin position="1031"/>
        <end position="1063"/>
    </location>
</feature>
<feature type="repeat" description="ANK" evidence="3">
    <location>
        <begin position="906"/>
        <end position="938"/>
    </location>
</feature>
<comment type="caution">
    <text evidence="5">The sequence shown here is derived from an EMBL/GenBank/DDBJ whole genome shotgun (WGS) entry which is preliminary data.</text>
</comment>
<dbReference type="PRINTS" id="PR01415">
    <property type="entry name" value="ANKYRIN"/>
</dbReference>
<dbReference type="PROSITE" id="PS50088">
    <property type="entry name" value="ANK_REPEAT"/>
    <property type="match status" value="10"/>
</dbReference>
<evidence type="ECO:0000256" key="4">
    <source>
        <dbReference type="SAM" id="MobiDB-lite"/>
    </source>
</evidence>
<dbReference type="PANTHER" id="PTHR24198:SF165">
    <property type="entry name" value="ANKYRIN REPEAT-CONTAINING PROTEIN-RELATED"/>
    <property type="match status" value="1"/>
</dbReference>
<feature type="repeat" description="ANK" evidence="3">
    <location>
        <begin position="998"/>
        <end position="1030"/>
    </location>
</feature>
<proteinExistence type="predicted"/>
<feature type="repeat" description="ANK" evidence="3">
    <location>
        <begin position="199"/>
        <end position="225"/>
    </location>
</feature>
<dbReference type="AlphaFoldDB" id="A0AAE0BK20"/>
<feature type="repeat" description="ANK" evidence="3">
    <location>
        <begin position="451"/>
        <end position="483"/>
    </location>
</feature>
<reference evidence="5 6" key="1">
    <citation type="journal article" date="2015" name="Genome Biol. Evol.">
        <title>Comparative Genomics of a Bacterivorous Green Alga Reveals Evolutionary Causalities and Consequences of Phago-Mixotrophic Mode of Nutrition.</title>
        <authorList>
            <person name="Burns J.A."/>
            <person name="Paasch A."/>
            <person name="Narechania A."/>
            <person name="Kim E."/>
        </authorList>
    </citation>
    <scope>NUCLEOTIDE SEQUENCE [LARGE SCALE GENOMIC DNA]</scope>
    <source>
        <strain evidence="5 6">PLY_AMNH</strain>
    </source>
</reference>
<feature type="repeat" description="ANK" evidence="3">
    <location>
        <begin position="1096"/>
        <end position="1128"/>
    </location>
</feature>
<evidence type="ECO:0000256" key="2">
    <source>
        <dbReference type="ARBA" id="ARBA00023043"/>
    </source>
</evidence>
<keyword evidence="1" id="KW-0677">Repeat</keyword>
<feature type="repeat" description="ANK" evidence="3">
    <location>
        <begin position="965"/>
        <end position="997"/>
    </location>
</feature>
<feature type="region of interest" description="Disordered" evidence="4">
    <location>
        <begin position="717"/>
        <end position="736"/>
    </location>
</feature>
<evidence type="ECO:0000256" key="1">
    <source>
        <dbReference type="ARBA" id="ARBA00022737"/>
    </source>
</evidence>
<dbReference type="InterPro" id="IPR002110">
    <property type="entry name" value="Ankyrin_rpt"/>
</dbReference>
<feature type="compositionally biased region" description="Basic and acidic residues" evidence="4">
    <location>
        <begin position="291"/>
        <end position="313"/>
    </location>
</feature>
<dbReference type="SUPFAM" id="SSF48403">
    <property type="entry name" value="Ankyrin repeat"/>
    <property type="match status" value="2"/>
</dbReference>
<dbReference type="Pfam" id="PF00023">
    <property type="entry name" value="Ank"/>
    <property type="match status" value="3"/>
</dbReference>
<accession>A0AAE0BK20</accession>
<keyword evidence="2 3" id="KW-0040">ANK repeat</keyword>